<feature type="compositionally biased region" description="Polar residues" evidence="1">
    <location>
        <begin position="184"/>
        <end position="208"/>
    </location>
</feature>
<organism evidence="2 3">
    <name type="scientific">Parnassius mnemosyne</name>
    <name type="common">clouded apollo</name>
    <dbReference type="NCBI Taxonomy" id="213953"/>
    <lineage>
        <taxon>Eukaryota</taxon>
        <taxon>Metazoa</taxon>
        <taxon>Ecdysozoa</taxon>
        <taxon>Arthropoda</taxon>
        <taxon>Hexapoda</taxon>
        <taxon>Insecta</taxon>
        <taxon>Pterygota</taxon>
        <taxon>Neoptera</taxon>
        <taxon>Endopterygota</taxon>
        <taxon>Lepidoptera</taxon>
        <taxon>Glossata</taxon>
        <taxon>Ditrysia</taxon>
        <taxon>Papilionoidea</taxon>
        <taxon>Papilionidae</taxon>
        <taxon>Parnassiinae</taxon>
        <taxon>Parnassini</taxon>
        <taxon>Parnassius</taxon>
        <taxon>Driopa</taxon>
    </lineage>
</organism>
<accession>A0AAV1LEQ7</accession>
<sequence length="218" mass="24969">MNRLIYVAPWNAISSYYFNIENSIQVLEKLLEFQFDNDKYEIHTFLMRLYQVENNNDAILDQPSTEQTTYGPPSPTNTSPTPPKKRKYDPKLAMLKDAFGILKLASTKSNQDDVIGTFCKFLENKLRSYDHRTKNLVQQRLCDIVFKADAEYFSNNEQYGYYTSQSQNYYTTRPETATLIYSSAHSRPTGSTSEAGISQSSPSGSHYSADSFDVDDFV</sequence>
<feature type="region of interest" description="Disordered" evidence="1">
    <location>
        <begin position="62"/>
        <end position="87"/>
    </location>
</feature>
<feature type="region of interest" description="Disordered" evidence="1">
    <location>
        <begin position="184"/>
        <end position="218"/>
    </location>
</feature>
<reference evidence="2 3" key="1">
    <citation type="submission" date="2023-11" db="EMBL/GenBank/DDBJ databases">
        <authorList>
            <person name="Hedman E."/>
            <person name="Englund M."/>
            <person name="Stromberg M."/>
            <person name="Nyberg Akerstrom W."/>
            <person name="Nylinder S."/>
            <person name="Jareborg N."/>
            <person name="Kallberg Y."/>
            <person name="Kronander E."/>
        </authorList>
    </citation>
    <scope>NUCLEOTIDE SEQUENCE [LARGE SCALE GENOMIC DNA]</scope>
</reference>
<keyword evidence="3" id="KW-1185">Reference proteome</keyword>
<protein>
    <submittedName>
        <fullName evidence="2">Uncharacterized protein</fullName>
    </submittedName>
</protein>
<evidence type="ECO:0000256" key="1">
    <source>
        <dbReference type="SAM" id="MobiDB-lite"/>
    </source>
</evidence>
<gene>
    <name evidence="2" type="ORF">PARMNEM_LOCUS12484</name>
</gene>
<name>A0AAV1LEQ7_9NEOP</name>
<dbReference type="Proteomes" id="UP001314205">
    <property type="component" value="Unassembled WGS sequence"/>
</dbReference>
<proteinExistence type="predicted"/>
<dbReference type="AlphaFoldDB" id="A0AAV1LEQ7"/>
<comment type="caution">
    <text evidence="2">The sequence shown here is derived from an EMBL/GenBank/DDBJ whole genome shotgun (WGS) entry which is preliminary data.</text>
</comment>
<evidence type="ECO:0000313" key="3">
    <source>
        <dbReference type="Proteomes" id="UP001314205"/>
    </source>
</evidence>
<dbReference type="EMBL" id="CAVLGL010000087">
    <property type="protein sequence ID" value="CAK1592552.1"/>
    <property type="molecule type" value="Genomic_DNA"/>
</dbReference>
<feature type="compositionally biased region" description="Low complexity" evidence="1">
    <location>
        <begin position="68"/>
        <end position="79"/>
    </location>
</feature>
<evidence type="ECO:0000313" key="2">
    <source>
        <dbReference type="EMBL" id="CAK1592552.1"/>
    </source>
</evidence>